<evidence type="ECO:0000256" key="13">
    <source>
        <dbReference type="SAM" id="Phobius"/>
    </source>
</evidence>
<evidence type="ECO:0000256" key="1">
    <source>
        <dbReference type="ARBA" id="ARBA00003195"/>
    </source>
</evidence>
<evidence type="ECO:0000256" key="7">
    <source>
        <dbReference type="ARBA" id="ARBA00022692"/>
    </source>
</evidence>
<keyword evidence="5" id="KW-0813">Transport</keyword>
<evidence type="ECO:0000256" key="12">
    <source>
        <dbReference type="ARBA" id="ARBA00023136"/>
    </source>
</evidence>
<evidence type="ECO:0000256" key="6">
    <source>
        <dbReference type="ARBA" id="ARBA00022660"/>
    </source>
</evidence>
<feature type="transmembrane region" description="Helical" evidence="13">
    <location>
        <begin position="12"/>
        <end position="32"/>
    </location>
</feature>
<comment type="function">
    <text evidence="1">Accessory subunit of the mitochondrial membrane respiratory chain NADH dehydrogenase (Complex I), that is believed not to be involved in catalysis. Complex I functions in the transfer of electrons from NADH to the respiratory chain. The immediate electron acceptor for the enzyme is believed to be ubiquinone.</text>
</comment>
<evidence type="ECO:0000256" key="10">
    <source>
        <dbReference type="ARBA" id="ARBA00022989"/>
    </source>
</evidence>
<evidence type="ECO:0000256" key="8">
    <source>
        <dbReference type="ARBA" id="ARBA00022792"/>
    </source>
</evidence>
<organism evidence="14 15">
    <name type="scientific">Penicillium brasilianum</name>
    <dbReference type="NCBI Taxonomy" id="104259"/>
    <lineage>
        <taxon>Eukaryota</taxon>
        <taxon>Fungi</taxon>
        <taxon>Dikarya</taxon>
        <taxon>Ascomycota</taxon>
        <taxon>Pezizomycotina</taxon>
        <taxon>Eurotiomycetes</taxon>
        <taxon>Eurotiomycetidae</taxon>
        <taxon>Eurotiales</taxon>
        <taxon>Aspergillaceae</taxon>
        <taxon>Penicillium</taxon>
    </lineage>
</organism>
<evidence type="ECO:0000256" key="9">
    <source>
        <dbReference type="ARBA" id="ARBA00022982"/>
    </source>
</evidence>
<dbReference type="InterPro" id="IPR017384">
    <property type="entry name" value="NADH_Ub_cplx-1_asu_su-1"/>
</dbReference>
<dbReference type="Pfam" id="PF15879">
    <property type="entry name" value="MWFE"/>
    <property type="match status" value="1"/>
</dbReference>
<keyword evidence="11" id="KW-0496">Mitochondrion</keyword>
<keyword evidence="7 13" id="KW-0812">Transmembrane</keyword>
<dbReference type="AlphaFoldDB" id="A0A1S9RYD8"/>
<keyword evidence="8" id="KW-0999">Mitochondrion inner membrane</keyword>
<evidence type="ECO:0000313" key="14">
    <source>
        <dbReference type="EMBL" id="OOQ90553.1"/>
    </source>
</evidence>
<dbReference type="GO" id="GO:0005743">
    <property type="term" value="C:mitochondrial inner membrane"/>
    <property type="evidence" value="ECO:0007669"/>
    <property type="project" value="UniProtKB-SubCell"/>
</dbReference>
<accession>A0A1S9RYD8</accession>
<evidence type="ECO:0000256" key="2">
    <source>
        <dbReference type="ARBA" id="ARBA00004298"/>
    </source>
</evidence>
<comment type="caution">
    <text evidence="14">The sequence shown here is derived from an EMBL/GenBank/DDBJ whole genome shotgun (WGS) entry which is preliminary data.</text>
</comment>
<evidence type="ECO:0000313" key="15">
    <source>
        <dbReference type="Proteomes" id="UP000190744"/>
    </source>
</evidence>
<keyword evidence="6" id="KW-0679">Respiratory chain</keyword>
<dbReference type="EMBL" id="LJBN01000057">
    <property type="protein sequence ID" value="OOQ90553.1"/>
    <property type="molecule type" value="Genomic_DNA"/>
</dbReference>
<evidence type="ECO:0000256" key="3">
    <source>
        <dbReference type="ARBA" id="ARBA00009960"/>
    </source>
</evidence>
<dbReference type="PANTHER" id="PTHR17098:SF2">
    <property type="entry name" value="NADH DEHYDROGENASE [UBIQUINONE] 1 ALPHA SUBCOMPLEX SUBUNIT 1"/>
    <property type="match status" value="1"/>
</dbReference>
<evidence type="ECO:0000256" key="4">
    <source>
        <dbReference type="ARBA" id="ARBA00016392"/>
    </source>
</evidence>
<sequence length="137" mass="15539">MGVPFEALLPYAIITGMFGVTGAGLYVVKRFANEGKKPRWNRDLWDRQSKSRPFDSTEPGFTRSIGWVTNETLSIYSDGARPAHYRHHAWTVKQPPGTPRIRCQQAVEGMDKRGLATALQHNDLVLINSIQIEKRIF</sequence>
<comment type="subcellular location">
    <subcellularLocation>
        <location evidence="2">Mitochondrion inner membrane</location>
        <topology evidence="2">Single-pass membrane protein</topology>
        <orientation evidence="2">Matrix side</orientation>
    </subcellularLocation>
</comment>
<dbReference type="Proteomes" id="UP000190744">
    <property type="component" value="Unassembled WGS sequence"/>
</dbReference>
<keyword evidence="10 13" id="KW-1133">Transmembrane helix</keyword>
<dbReference type="PANTHER" id="PTHR17098">
    <property type="entry name" value="NADH-UBIQUINONE OXIDOREDUCTASE MWFE SUBUNIT"/>
    <property type="match status" value="1"/>
</dbReference>
<reference evidence="15" key="1">
    <citation type="submission" date="2015-09" db="EMBL/GenBank/DDBJ databases">
        <authorList>
            <person name="Fill T.P."/>
            <person name="Baretta J.F."/>
            <person name="de Almeida L.G."/>
            <person name="Rocha M."/>
            <person name="de Souza D.H."/>
            <person name="Malavazi I."/>
            <person name="Cerdeira L.T."/>
            <person name="Hong H."/>
            <person name="Samborskyy M."/>
            <person name="de Vasconcelos A.T."/>
            <person name="Leadlay P."/>
            <person name="Rodrigues-Filho E."/>
        </authorList>
    </citation>
    <scope>NUCLEOTIDE SEQUENCE [LARGE SCALE GENOMIC DNA]</scope>
    <source>
        <strain evidence="15">LaBioMMi 136</strain>
    </source>
</reference>
<keyword evidence="12 13" id="KW-0472">Membrane</keyword>
<comment type="similarity">
    <text evidence="3">Belongs to the complex I NDUFA1 subunit family.</text>
</comment>
<name>A0A1S9RYD8_PENBI</name>
<keyword evidence="9" id="KW-0249">Electron transport</keyword>
<proteinExistence type="inferred from homology"/>
<protein>
    <recommendedName>
        <fullName evidence="4">NADH dehydrogenase [ubiquinone] 1 alpha subcomplex subunit 1</fullName>
    </recommendedName>
</protein>
<evidence type="ECO:0000256" key="5">
    <source>
        <dbReference type="ARBA" id="ARBA00022448"/>
    </source>
</evidence>
<gene>
    <name evidence="14" type="ORF">PEBR_03621</name>
</gene>
<evidence type="ECO:0000256" key="11">
    <source>
        <dbReference type="ARBA" id="ARBA00023128"/>
    </source>
</evidence>